<evidence type="ECO:0000256" key="4">
    <source>
        <dbReference type="ARBA" id="ARBA00023239"/>
    </source>
</evidence>
<keyword evidence="9" id="KW-1185">Reference proteome</keyword>
<sequence length="259" mass="27037">MRSFIMRNPSEFAFALGLIDLTSLNDADTVADIRQLARDAVTPLGTVAALCVFPRFVATAKAELAVLSPGVRVATVANFPHGEDDADGAAREVAAAVAAGADEVDVVLPWRALQSGNETAGRDLVAACRAAVGDRILKVIIESGCLGTPALIRRASELAIEGGAHFLKTSTGKVAVNATLEAAEIMLRAIRESGRTVGFKAAGGIRTATEASAYLDLARRLMGADWVQPANFRFGASSLRQELLFEAGLGAQHASATSY</sequence>
<comment type="caution">
    <text evidence="8">The sequence shown here is derived from an EMBL/GenBank/DDBJ whole genome shotgun (WGS) entry which is preliminary data.</text>
</comment>
<dbReference type="EMBL" id="JBBKZT010000019">
    <property type="protein sequence ID" value="MEJ8851141.1"/>
    <property type="molecule type" value="Genomic_DNA"/>
</dbReference>
<evidence type="ECO:0000313" key="8">
    <source>
        <dbReference type="EMBL" id="MEJ8851141.1"/>
    </source>
</evidence>
<dbReference type="EC" id="4.1.2.4" evidence="3 7"/>
<dbReference type="NCBIfam" id="TIGR00126">
    <property type="entry name" value="deoC"/>
    <property type="match status" value="1"/>
</dbReference>
<dbReference type="Pfam" id="PF01791">
    <property type="entry name" value="DeoC"/>
    <property type="match status" value="1"/>
</dbReference>
<comment type="catalytic activity">
    <reaction evidence="6">
        <text>2-deoxy-D-ribose 5-phosphate = D-glyceraldehyde 3-phosphate + acetaldehyde</text>
        <dbReference type="Rhea" id="RHEA:12821"/>
        <dbReference type="ChEBI" id="CHEBI:15343"/>
        <dbReference type="ChEBI" id="CHEBI:59776"/>
        <dbReference type="ChEBI" id="CHEBI:62877"/>
        <dbReference type="EC" id="4.1.2.4"/>
    </reaction>
</comment>
<evidence type="ECO:0000313" key="9">
    <source>
        <dbReference type="Proteomes" id="UP001385892"/>
    </source>
</evidence>
<dbReference type="InterPro" id="IPR011343">
    <property type="entry name" value="DeoC"/>
</dbReference>
<dbReference type="PANTHER" id="PTHR10889:SF3">
    <property type="entry name" value="DEOXYRIBOSE-PHOSPHATE ALDOLASE"/>
    <property type="match status" value="1"/>
</dbReference>
<keyword evidence="4 8" id="KW-0456">Lyase</keyword>
<keyword evidence="5" id="KW-0704">Schiff base</keyword>
<reference evidence="8 9" key="1">
    <citation type="submission" date="2024-03" db="EMBL/GenBank/DDBJ databases">
        <title>Novel species of the genus Variovorax.</title>
        <authorList>
            <person name="Liu Q."/>
            <person name="Xin Y.-H."/>
        </authorList>
    </citation>
    <scope>NUCLEOTIDE SEQUENCE [LARGE SCALE GENOMIC DNA]</scope>
    <source>
        <strain evidence="8 9">KACC 18900</strain>
    </source>
</reference>
<dbReference type="CDD" id="cd00959">
    <property type="entry name" value="DeoC"/>
    <property type="match status" value="1"/>
</dbReference>
<evidence type="ECO:0000256" key="6">
    <source>
        <dbReference type="ARBA" id="ARBA00048791"/>
    </source>
</evidence>
<dbReference type="InterPro" id="IPR013785">
    <property type="entry name" value="Aldolase_TIM"/>
</dbReference>
<dbReference type="InterPro" id="IPR002915">
    <property type="entry name" value="DeoC/FbaB/LacD_aldolase"/>
</dbReference>
<dbReference type="SUPFAM" id="SSF51569">
    <property type="entry name" value="Aldolase"/>
    <property type="match status" value="1"/>
</dbReference>
<comment type="similarity">
    <text evidence="2">Belongs to the DeoC/FbaB aldolase family. DeoC type 2 subfamily.</text>
</comment>
<evidence type="ECO:0000256" key="1">
    <source>
        <dbReference type="ARBA" id="ARBA00004816"/>
    </source>
</evidence>
<dbReference type="Gene3D" id="3.20.20.70">
    <property type="entry name" value="Aldolase class I"/>
    <property type="match status" value="1"/>
</dbReference>
<evidence type="ECO:0000256" key="3">
    <source>
        <dbReference type="ARBA" id="ARBA00012515"/>
    </source>
</evidence>
<dbReference type="GO" id="GO:0004139">
    <property type="term" value="F:deoxyribose-phosphate aldolase activity"/>
    <property type="evidence" value="ECO:0007669"/>
    <property type="project" value="UniProtKB-EC"/>
</dbReference>
<evidence type="ECO:0000256" key="7">
    <source>
        <dbReference type="NCBIfam" id="TIGR00126"/>
    </source>
</evidence>
<evidence type="ECO:0000256" key="5">
    <source>
        <dbReference type="ARBA" id="ARBA00023270"/>
    </source>
</evidence>
<name>A0ABU8WUB9_9BURK</name>
<proteinExistence type="inferred from homology"/>
<evidence type="ECO:0000256" key="2">
    <source>
        <dbReference type="ARBA" id="ARBA00009473"/>
    </source>
</evidence>
<dbReference type="Proteomes" id="UP001385892">
    <property type="component" value="Unassembled WGS sequence"/>
</dbReference>
<protein>
    <recommendedName>
        <fullName evidence="3 7">Deoxyribose-phosphate aldolase</fullName>
        <ecNumber evidence="3 7">4.1.2.4</ecNumber>
    </recommendedName>
</protein>
<comment type="pathway">
    <text evidence="1">Carbohydrate degradation; 2-deoxy-D-ribose 1-phosphate degradation; D-glyceraldehyde 3-phosphate and acetaldehyde from 2-deoxy-alpha-D-ribose 1-phosphate: step 2/2.</text>
</comment>
<dbReference type="PANTHER" id="PTHR10889">
    <property type="entry name" value="DEOXYRIBOSE-PHOSPHATE ALDOLASE"/>
    <property type="match status" value="1"/>
</dbReference>
<accession>A0ABU8WUB9</accession>
<dbReference type="SMART" id="SM01133">
    <property type="entry name" value="DeoC"/>
    <property type="match status" value="1"/>
</dbReference>
<dbReference type="PIRSF" id="PIRSF001357">
    <property type="entry name" value="DeoC"/>
    <property type="match status" value="1"/>
</dbReference>
<organism evidence="8 9">
    <name type="scientific">Variovorax rhizosphaerae</name>
    <dbReference type="NCBI Taxonomy" id="1836200"/>
    <lineage>
        <taxon>Bacteria</taxon>
        <taxon>Pseudomonadati</taxon>
        <taxon>Pseudomonadota</taxon>
        <taxon>Betaproteobacteria</taxon>
        <taxon>Burkholderiales</taxon>
        <taxon>Comamonadaceae</taxon>
        <taxon>Variovorax</taxon>
    </lineage>
</organism>
<gene>
    <name evidence="8" type="primary">deoC</name>
    <name evidence="8" type="ORF">WKW82_31205</name>
</gene>